<dbReference type="InterPro" id="IPR031811">
    <property type="entry name" value="ALGX/ALGJ_SGNH-like"/>
</dbReference>
<dbReference type="GO" id="GO:0016740">
    <property type="term" value="F:transferase activity"/>
    <property type="evidence" value="ECO:0007669"/>
    <property type="project" value="UniProtKB-KW"/>
</dbReference>
<dbReference type="GO" id="GO:0016787">
    <property type="term" value="F:hydrolase activity"/>
    <property type="evidence" value="ECO:0007669"/>
    <property type="project" value="UniProtKB-KW"/>
</dbReference>
<evidence type="ECO:0000256" key="2">
    <source>
        <dbReference type="ARBA" id="ARBA00005182"/>
    </source>
</evidence>
<comment type="subcellular location">
    <subcellularLocation>
        <location evidence="1">Periplasm</location>
    </subcellularLocation>
</comment>
<organism evidence="8 9">
    <name type="scientific">Sporomusa termitida</name>
    <dbReference type="NCBI Taxonomy" id="2377"/>
    <lineage>
        <taxon>Bacteria</taxon>
        <taxon>Bacillati</taxon>
        <taxon>Bacillota</taxon>
        <taxon>Negativicutes</taxon>
        <taxon>Selenomonadales</taxon>
        <taxon>Sporomusaceae</taxon>
        <taxon>Sporomusa</taxon>
    </lineage>
</organism>
<keyword evidence="4" id="KW-0732">Signal</keyword>
<evidence type="ECO:0000256" key="1">
    <source>
        <dbReference type="ARBA" id="ARBA00004418"/>
    </source>
</evidence>
<keyword evidence="9" id="KW-1185">Reference proteome</keyword>
<evidence type="ECO:0000256" key="6">
    <source>
        <dbReference type="ARBA" id="ARBA00022841"/>
    </source>
</evidence>
<dbReference type="Pfam" id="PF16822">
    <property type="entry name" value="ALGX"/>
    <property type="match status" value="1"/>
</dbReference>
<dbReference type="EMBL" id="CP036259">
    <property type="protein sequence ID" value="QDR82797.1"/>
    <property type="molecule type" value="Genomic_DNA"/>
</dbReference>
<feature type="domain" description="AlgX/AlgJ SGNH hydrolase-like" evidence="7">
    <location>
        <begin position="6"/>
        <end position="144"/>
    </location>
</feature>
<dbReference type="KEGG" id="sted:SPTER_42280"/>
<dbReference type="AlphaFoldDB" id="A0A517DZL2"/>
<accession>A0A517DZL2</accession>
<sequence>MSDIKVLIGKDNWLFLQNDTNRVVEQNNGTLKLTEFELRRWLRTLEARFAILKNRGINYYFLIAPNKESIYPEHLPDDYIMDETRLVYQLINACNLNNLPLYFPVDILKLYKTEYQLYPTGNTHWNGIGGFIAYEYLMNIIRKDFNIPILAWGDISFVHEETSQDLGNKLTPPRTSIFSWGKVKQPRAQIIYDNQLINSGKIQITLNKNTSLPTAVVFHDSFIEFLLPFLMESFSKIYLCHTPCLDYELLTQIKPDIVISEMVERFLIQPPVDF</sequence>
<evidence type="ECO:0000259" key="7">
    <source>
        <dbReference type="Pfam" id="PF16822"/>
    </source>
</evidence>
<dbReference type="RefSeq" id="WP_144352147.1">
    <property type="nucleotide sequence ID" value="NZ_CP036259.1"/>
</dbReference>
<proteinExistence type="predicted"/>
<keyword evidence="6" id="KW-0016">Alginate biosynthesis</keyword>
<dbReference type="GO" id="GO:0042597">
    <property type="term" value="C:periplasmic space"/>
    <property type="evidence" value="ECO:0007669"/>
    <property type="project" value="UniProtKB-SubCell"/>
</dbReference>
<evidence type="ECO:0000313" key="9">
    <source>
        <dbReference type="Proteomes" id="UP000320776"/>
    </source>
</evidence>
<dbReference type="Proteomes" id="UP000320776">
    <property type="component" value="Chromosome"/>
</dbReference>
<dbReference type="OrthoDB" id="175771at2"/>
<evidence type="ECO:0000256" key="5">
    <source>
        <dbReference type="ARBA" id="ARBA00022764"/>
    </source>
</evidence>
<evidence type="ECO:0000313" key="8">
    <source>
        <dbReference type="EMBL" id="QDR82797.1"/>
    </source>
</evidence>
<dbReference type="GO" id="GO:0042121">
    <property type="term" value="P:alginic acid biosynthetic process"/>
    <property type="evidence" value="ECO:0007669"/>
    <property type="project" value="UniProtKB-UniPathway"/>
</dbReference>
<evidence type="ECO:0000256" key="4">
    <source>
        <dbReference type="ARBA" id="ARBA00022729"/>
    </source>
</evidence>
<comment type="pathway">
    <text evidence="2">Glycan biosynthesis; alginate biosynthesis.</text>
</comment>
<keyword evidence="5" id="KW-0574">Periplasm</keyword>
<reference evidence="8 9" key="1">
    <citation type="submission" date="2019-02" db="EMBL/GenBank/DDBJ databases">
        <title>Closed genome of Sporomusa termitida DSM 4440.</title>
        <authorList>
            <person name="Poehlein A."/>
            <person name="Daniel R."/>
        </authorList>
    </citation>
    <scope>NUCLEOTIDE SEQUENCE [LARGE SCALE GENOMIC DNA]</scope>
    <source>
        <strain evidence="8 9">DSM 4440</strain>
    </source>
</reference>
<gene>
    <name evidence="8" type="ORF">SPTER_42280</name>
</gene>
<evidence type="ECO:0000256" key="3">
    <source>
        <dbReference type="ARBA" id="ARBA00022679"/>
    </source>
</evidence>
<protein>
    <submittedName>
        <fullName evidence="8">SGNH hydrolase-like domain, acetyltransferase AlgX</fullName>
    </submittedName>
</protein>
<keyword evidence="8" id="KW-0378">Hydrolase</keyword>
<dbReference type="UniPathway" id="UPA00286"/>
<keyword evidence="3 8" id="KW-0808">Transferase</keyword>
<name>A0A517DZL2_9FIRM</name>